<dbReference type="RefSeq" id="WP_095610750.1">
    <property type="nucleotide sequence ID" value="NZ_NMPM01000035.1"/>
</dbReference>
<dbReference type="EMBL" id="NMPM01000035">
    <property type="protein sequence ID" value="PAV26194.1"/>
    <property type="molecule type" value="Genomic_DNA"/>
</dbReference>
<keyword evidence="3" id="KW-1185">Reference proteome</keyword>
<gene>
    <name evidence="2" type="ORF">CF392_07015</name>
</gene>
<name>A0A2A2I4I7_9GAMM</name>
<feature type="domain" description="YhdP central" evidence="1">
    <location>
        <begin position="15"/>
        <end position="1283"/>
    </location>
</feature>
<organism evidence="2 3">
    <name type="scientific">Tamilnaduibacter salinus</name>
    <dbReference type="NCBI Taxonomy" id="1484056"/>
    <lineage>
        <taxon>Bacteria</taxon>
        <taxon>Pseudomonadati</taxon>
        <taxon>Pseudomonadota</taxon>
        <taxon>Gammaproteobacteria</taxon>
        <taxon>Pseudomonadales</taxon>
        <taxon>Marinobacteraceae</taxon>
        <taxon>Tamilnaduibacter</taxon>
    </lineage>
</organism>
<evidence type="ECO:0000313" key="2">
    <source>
        <dbReference type="EMBL" id="PAV26194.1"/>
    </source>
</evidence>
<reference evidence="2 3" key="1">
    <citation type="submission" date="2017-07" db="EMBL/GenBank/DDBJ databases">
        <title>Tamlnaduibacter salinus (Mi-7) genome sequencing.</title>
        <authorList>
            <person name="Verma A."/>
            <person name="Krishnamurthi S."/>
        </authorList>
    </citation>
    <scope>NUCLEOTIDE SEQUENCE [LARGE SCALE GENOMIC DNA]</scope>
    <source>
        <strain evidence="2 3">Mi-7</strain>
    </source>
</reference>
<dbReference type="Proteomes" id="UP000218332">
    <property type="component" value="Unassembled WGS sequence"/>
</dbReference>
<proteinExistence type="predicted"/>
<dbReference type="InterPro" id="IPR011836">
    <property type="entry name" value="YhdP"/>
</dbReference>
<dbReference type="PANTHER" id="PTHR38690">
    <property type="entry name" value="PROTEASE-RELATED"/>
    <property type="match status" value="1"/>
</dbReference>
<comment type="caution">
    <text evidence="2">The sequence shown here is derived from an EMBL/GenBank/DDBJ whole genome shotgun (WGS) entry which is preliminary data.</text>
</comment>
<accession>A0A2A2I4I7</accession>
<protein>
    <submittedName>
        <fullName evidence="2">TIGR02099 family protein</fullName>
    </submittedName>
</protein>
<dbReference type="InterPro" id="IPR025263">
    <property type="entry name" value="YhdP_central"/>
</dbReference>
<dbReference type="PANTHER" id="PTHR38690:SF1">
    <property type="entry name" value="PROTEASE"/>
    <property type="match status" value="1"/>
</dbReference>
<dbReference type="NCBIfam" id="TIGR02099">
    <property type="entry name" value="YhdP family protein"/>
    <property type="match status" value="1"/>
</dbReference>
<evidence type="ECO:0000313" key="3">
    <source>
        <dbReference type="Proteomes" id="UP000218332"/>
    </source>
</evidence>
<dbReference type="Pfam" id="PF13116">
    <property type="entry name" value="YhdP"/>
    <property type="match status" value="1"/>
</dbReference>
<evidence type="ECO:0000259" key="1">
    <source>
        <dbReference type="Pfam" id="PF13116"/>
    </source>
</evidence>
<sequence length="1294" mass="141959">MTRSSSATDPVRPPMALRWLRRISSLVWWLVLAALVLLALYVGLGRQLVGQIDRYRDTLTTQLAEQLGQPVRIEALRGSWEGLDPVVRVDRLRLMDTEEPTERALTLRRLRIRPDVVGSLLAGQLVFRDLSADGLDLTIRQSRGGNLGVDGVRLVRPEKLPIREIIRTEPRIKRLISRAGEWLSNPSIRINQVDLSLAVPGQPDQTFFIPRLVLGFHQGTFRAWGRVMKPRSTTQLLRFHLEGDRFFRGEFNGRLFVDVDSGRLFDPLMQEYSWRGLEVAGFDLSGEGWLHYTDGALQRVNANLEMPWLQLRRNGEDRPPIESVSAQIGWVPASSGPGQMVIEELTWQWDGRKGGPVDAFWARREARDQLWFSELPAGLVMAMAEALAPMPQSLRDTLANYRPGGHLTDVRAQWPAPDGGFTLGAGLDAVSVRAHDGAPGVQNLDGRLSMTARSGTVVADARDMTLSFPKLFRGPWTFRQVESQVRWTIDEGDIRVWSDRIDMDYQQGTTFQGAFDLRLNNPGDDVLSMRIDTRDAQAAMLADFLPARVIDREFYDWLTGAVESGRIAEGRYYGHGNITPGSPDGSFTSSMQYRLEDARIRYQNDWPALVGTDADIAVQGRQARIRVDQAQTGDLALKPSLIRVDGRPDPAIVTVETGGRFDGAAARQWLLASPLSSSLTPLRNLAFSGPFSADVALTLPLSDDASPDLDLTFAPDGMAIRWPDPALSWQSLTGTVRYRSDDGFRAGDLSARFLGEPVRVTLARPSPEAFRLHQQGAIDMGQLSDQLGRALPGLEGRMAYDAVLEAGGGRGPRMRLSSGLDGVQVDWPAPLDKARGAAAPIDLMLDWSTSKARRLSVDWPERLGVRARLPETGPPWVHMTVGGGMVEAPKGAGVRITGQLETLDVADWRSALARLTSDNASGGTALRSASLSVGQFVAGDLSFERLGIEAERLSESWELALSGPDMSGTISIPDGPSEAVDARFDRLALSAGDDASRASATEDDTMPRFLALSVADWPDVDLTVEQLQQGSRNMGRWSLQMRTGTDQLTIDPLTVRTGSMAFEGELSWALSSDRMHESTRLDGRFSGENLADLSAWIDGSIPVRSEKTRAELRLNWPGGPADLDVAELGGDLSFRLENGAILEQGNTAQMFRVFGILNSDTLWRRLQLDFSDLYEAGVTFDAMSGKALIRGGELTWQPEMQIAGPSGAFRLTGRTDLATEALDMELVVVLPLTQNLPLAAVLMGASAPIGGALFVLDKLLGDPLSKLTSATYSVQGTWDQPRVNMKTVFDTGGE</sequence>